<dbReference type="AlphaFoldDB" id="A0AA40FAU7"/>
<feature type="transmembrane region" description="Helical" evidence="5">
    <location>
        <begin position="125"/>
        <end position="150"/>
    </location>
</feature>
<dbReference type="Pfam" id="PF13520">
    <property type="entry name" value="AA_permease_2"/>
    <property type="match status" value="1"/>
</dbReference>
<feature type="transmembrane region" description="Helical" evidence="5">
    <location>
        <begin position="331"/>
        <end position="350"/>
    </location>
</feature>
<dbReference type="EMBL" id="JAUKUD010000001">
    <property type="protein sequence ID" value="KAK0754354.1"/>
    <property type="molecule type" value="Genomic_DNA"/>
</dbReference>
<accession>A0AA40FAU7</accession>
<dbReference type="PANTHER" id="PTHR11785">
    <property type="entry name" value="AMINO ACID TRANSPORTER"/>
    <property type="match status" value="1"/>
</dbReference>
<comment type="subcellular location">
    <subcellularLocation>
        <location evidence="1">Membrane</location>
        <topology evidence="1">Multi-pass membrane protein</topology>
    </subcellularLocation>
</comment>
<feature type="transmembrane region" description="Helical" evidence="5">
    <location>
        <begin position="452"/>
        <end position="472"/>
    </location>
</feature>
<feature type="transmembrane region" description="Helical" evidence="5">
    <location>
        <begin position="506"/>
        <end position="529"/>
    </location>
</feature>
<keyword evidence="3 5" id="KW-1133">Transmembrane helix</keyword>
<dbReference type="GO" id="GO:0016020">
    <property type="term" value="C:membrane"/>
    <property type="evidence" value="ECO:0007669"/>
    <property type="project" value="UniProtKB-SubCell"/>
</dbReference>
<evidence type="ECO:0000256" key="5">
    <source>
        <dbReference type="SAM" id="Phobius"/>
    </source>
</evidence>
<keyword evidence="4 5" id="KW-0472">Membrane</keyword>
<feature type="transmembrane region" description="Helical" evidence="5">
    <location>
        <begin position="277"/>
        <end position="296"/>
    </location>
</feature>
<dbReference type="InterPro" id="IPR002293">
    <property type="entry name" value="AA/rel_permease1"/>
</dbReference>
<evidence type="ECO:0000256" key="1">
    <source>
        <dbReference type="ARBA" id="ARBA00004141"/>
    </source>
</evidence>
<dbReference type="GO" id="GO:0015179">
    <property type="term" value="F:L-amino acid transmembrane transporter activity"/>
    <property type="evidence" value="ECO:0007669"/>
    <property type="project" value="TreeGrafter"/>
</dbReference>
<feature type="transmembrane region" description="Helical" evidence="5">
    <location>
        <begin position="68"/>
        <end position="88"/>
    </location>
</feature>
<dbReference type="Gene3D" id="1.20.1740.10">
    <property type="entry name" value="Amino acid/polyamine transporter I"/>
    <property type="match status" value="1"/>
</dbReference>
<name>A0AA40FAU7_9PEZI</name>
<evidence type="ECO:0000256" key="3">
    <source>
        <dbReference type="ARBA" id="ARBA00022989"/>
    </source>
</evidence>
<dbReference type="PANTHER" id="PTHR11785:SF382">
    <property type="entry name" value="LOW-AFFINITY METHIONINE PERMEASE"/>
    <property type="match status" value="1"/>
</dbReference>
<gene>
    <name evidence="6" type="ORF">B0T18DRAFT_424750</name>
</gene>
<keyword evidence="7" id="KW-1185">Reference proteome</keyword>
<protein>
    <submittedName>
        <fullName evidence="6">Amino acid/polyamine transporter I</fullName>
    </submittedName>
</protein>
<dbReference type="InterPro" id="IPR050598">
    <property type="entry name" value="AminoAcid_Transporter"/>
</dbReference>
<dbReference type="Proteomes" id="UP001172155">
    <property type="component" value="Unassembled WGS sequence"/>
</dbReference>
<feature type="transmembrane region" description="Helical" evidence="5">
    <location>
        <begin position="170"/>
        <end position="188"/>
    </location>
</feature>
<sequence>MGHQALDQAKANAANNPDTHLINRGLDDDDLHGPFTVISLIANRTIASGIFTQPYNVVTGVGNPGASLVIWFVAGVIIHCITACWVELGLSVPRYRLFNGVDSISTPRSGGDKNYLEYIFNRPDFLMTCVFGITFIIFGNLAGNAIQLGVFMQSVVDPSCQDDCVQSGPVVGWAIGALTLCALFNVATRKLSIYLNNTFAVLKVSLVLIMIFVGLGYGSTHGDGCRQIVWENRGGARGAGDIVQALFYAMYPYTGYEQPFYVLAEVERPKTYFSKSVMYTMGAFIALYMLINTSYLCMNPYLGPTQDFTNNAAILFFYRLSSNSTKVNQEAVVQGVSFLLVLFIFGNLLAQTYTASRVKQEIAKEGILPHWMWFAESRDTLHARWSRRNQANANVDANADINANANANAARASAEQAPYAATLLHWVFEVFLVLVVGLSLPPNKAYNFLTYIYTFVIVGILGFLTVCGLLYLKIDAWWYPEPRALRPPPTTTQRRIGRGWNNKREWWPWLDPLPCVIAVLALGFLLFGAFAKPSNETSHDGLEWWVKPLVGWCCLLAGGAWWAGLEVWQWNGDFRLMIERFPFVNDAHHQGLGGDDDPVQLAEMIVITKKFASTTQPPLV</sequence>
<evidence type="ECO:0000256" key="2">
    <source>
        <dbReference type="ARBA" id="ARBA00022692"/>
    </source>
</evidence>
<evidence type="ECO:0000313" key="6">
    <source>
        <dbReference type="EMBL" id="KAK0754354.1"/>
    </source>
</evidence>
<organism evidence="6 7">
    <name type="scientific">Schizothecium vesticola</name>
    <dbReference type="NCBI Taxonomy" id="314040"/>
    <lineage>
        <taxon>Eukaryota</taxon>
        <taxon>Fungi</taxon>
        <taxon>Dikarya</taxon>
        <taxon>Ascomycota</taxon>
        <taxon>Pezizomycotina</taxon>
        <taxon>Sordariomycetes</taxon>
        <taxon>Sordariomycetidae</taxon>
        <taxon>Sordariales</taxon>
        <taxon>Schizotheciaceae</taxon>
        <taxon>Schizothecium</taxon>
    </lineage>
</organism>
<feature type="transmembrane region" description="Helical" evidence="5">
    <location>
        <begin position="238"/>
        <end position="256"/>
    </location>
</feature>
<feature type="transmembrane region" description="Helical" evidence="5">
    <location>
        <begin position="549"/>
        <end position="568"/>
    </location>
</feature>
<evidence type="ECO:0000256" key="4">
    <source>
        <dbReference type="ARBA" id="ARBA00023136"/>
    </source>
</evidence>
<comment type="caution">
    <text evidence="6">The sequence shown here is derived from an EMBL/GenBank/DDBJ whole genome shotgun (WGS) entry which is preliminary data.</text>
</comment>
<feature type="transmembrane region" description="Helical" evidence="5">
    <location>
        <begin position="200"/>
        <end position="218"/>
    </location>
</feature>
<feature type="transmembrane region" description="Helical" evidence="5">
    <location>
        <begin position="419"/>
        <end position="440"/>
    </location>
</feature>
<reference evidence="6" key="1">
    <citation type="submission" date="2023-06" db="EMBL/GenBank/DDBJ databases">
        <title>Genome-scale phylogeny and comparative genomics of the fungal order Sordariales.</title>
        <authorList>
            <consortium name="Lawrence Berkeley National Laboratory"/>
            <person name="Hensen N."/>
            <person name="Bonometti L."/>
            <person name="Westerberg I."/>
            <person name="Brannstrom I.O."/>
            <person name="Guillou S."/>
            <person name="Cros-Aarteil S."/>
            <person name="Calhoun S."/>
            <person name="Haridas S."/>
            <person name="Kuo A."/>
            <person name="Mondo S."/>
            <person name="Pangilinan J."/>
            <person name="Riley R."/>
            <person name="LaButti K."/>
            <person name="Andreopoulos B."/>
            <person name="Lipzen A."/>
            <person name="Chen C."/>
            <person name="Yanf M."/>
            <person name="Daum C."/>
            <person name="Ng V."/>
            <person name="Clum A."/>
            <person name="Steindorff A."/>
            <person name="Ohm R."/>
            <person name="Martin F."/>
            <person name="Silar P."/>
            <person name="Natvig D."/>
            <person name="Lalanne C."/>
            <person name="Gautier V."/>
            <person name="Ament-velasquez S.L."/>
            <person name="Kruys A."/>
            <person name="Hutchinson M.I."/>
            <person name="Powell A.J."/>
            <person name="Barry K."/>
            <person name="Miller A.N."/>
            <person name="Grigoriev I.V."/>
            <person name="Debuchy R."/>
            <person name="Gladieux P."/>
            <person name="Thoren M.H."/>
            <person name="Johannesson H."/>
        </authorList>
    </citation>
    <scope>NUCLEOTIDE SEQUENCE</scope>
    <source>
        <strain evidence="6">SMH3187-1</strain>
    </source>
</reference>
<proteinExistence type="predicted"/>
<evidence type="ECO:0000313" key="7">
    <source>
        <dbReference type="Proteomes" id="UP001172155"/>
    </source>
</evidence>
<keyword evidence="2 5" id="KW-0812">Transmembrane</keyword>